<organism evidence="2">
    <name type="scientific">Vibrio sp. HB236076</name>
    <dbReference type="NCBI Taxonomy" id="3232307"/>
    <lineage>
        <taxon>Bacteria</taxon>
        <taxon>Pseudomonadati</taxon>
        <taxon>Pseudomonadota</taxon>
        <taxon>Gammaproteobacteria</taxon>
        <taxon>Vibrionales</taxon>
        <taxon>Vibrionaceae</taxon>
        <taxon>Vibrio</taxon>
    </lineage>
</organism>
<dbReference type="GO" id="GO:0043041">
    <property type="term" value="P:amino acid activation for nonribosomal peptide biosynthetic process"/>
    <property type="evidence" value="ECO:0007669"/>
    <property type="project" value="TreeGrafter"/>
</dbReference>
<gene>
    <name evidence="2" type="ORF">AB0763_08910</name>
</gene>
<dbReference type="InterPro" id="IPR001242">
    <property type="entry name" value="Condensation_dom"/>
</dbReference>
<dbReference type="SUPFAM" id="SSF52777">
    <property type="entry name" value="CoA-dependent acyltransferases"/>
    <property type="match status" value="2"/>
</dbReference>
<dbReference type="InterPro" id="IPR023213">
    <property type="entry name" value="CAT-like_dom_sf"/>
</dbReference>
<dbReference type="GO" id="GO:0003824">
    <property type="term" value="F:catalytic activity"/>
    <property type="evidence" value="ECO:0007669"/>
    <property type="project" value="InterPro"/>
</dbReference>
<dbReference type="GO" id="GO:0031177">
    <property type="term" value="F:phosphopantetheine binding"/>
    <property type="evidence" value="ECO:0007669"/>
    <property type="project" value="TreeGrafter"/>
</dbReference>
<proteinExistence type="predicted"/>
<dbReference type="Gene3D" id="3.30.559.30">
    <property type="entry name" value="Nonribosomal peptide synthetase, condensation domain"/>
    <property type="match status" value="1"/>
</dbReference>
<dbReference type="Gene3D" id="3.30.559.10">
    <property type="entry name" value="Chloramphenicol acetyltransferase-like domain"/>
    <property type="match status" value="1"/>
</dbReference>
<protein>
    <submittedName>
        <fullName evidence="2">Condensation domain-containing protein</fullName>
    </submittedName>
</protein>
<name>A0AB39H8Q9_9VIBR</name>
<dbReference type="PANTHER" id="PTHR45527">
    <property type="entry name" value="NONRIBOSOMAL PEPTIDE SYNTHETASE"/>
    <property type="match status" value="1"/>
</dbReference>
<evidence type="ECO:0000313" key="2">
    <source>
        <dbReference type="EMBL" id="XDK24342.1"/>
    </source>
</evidence>
<dbReference type="GO" id="GO:0005737">
    <property type="term" value="C:cytoplasm"/>
    <property type="evidence" value="ECO:0007669"/>
    <property type="project" value="TreeGrafter"/>
</dbReference>
<dbReference type="GO" id="GO:0044550">
    <property type="term" value="P:secondary metabolite biosynthetic process"/>
    <property type="evidence" value="ECO:0007669"/>
    <property type="project" value="TreeGrafter"/>
</dbReference>
<dbReference type="AlphaFoldDB" id="A0AB39H8Q9"/>
<dbReference type="RefSeq" id="WP_306100400.1">
    <property type="nucleotide sequence ID" value="NZ_CP162601.1"/>
</dbReference>
<evidence type="ECO:0000259" key="1">
    <source>
        <dbReference type="Pfam" id="PF00668"/>
    </source>
</evidence>
<sequence>MHTETTQPSTQASTLSWHALTLPQMDFWEEFDLHPDEPLSTVAHYIELTGPVDLDALCQSIEAAVRETDVLALTFRKDPQSGQVQQAISEPHYPIVKVIDLSENETPLAKARTLMEDELKQPINLYHDKLSAQWVIKLADDHYLWYLRAHHIIMDGFGMTLLEQRCATWYAHFQAGQDCGRPFNRLNQFLSEENAYQSSPLHQQSQQFWHHYLQQPNSVTALDKADDYEEESVALSARLDTPFSQTLIDAAKFYGIAWADLLVVLSGLYLHHHLSAKYCPHDDPLTLWVPFMSRWGSVGAYMPGMMVNILPFTLSVDESAPLHQQVKHHSQALRQLYRHGRFRIEQMAKDQGIKNNHRYFFSPFINVLPFDPPAFHQCETTHHVLTSGPADGFNLTFRGQTNGYGLSMSLDSDASLHPETEMLDHQNNLMTFLQRCFKPSNAEQKLHDLFSPQR</sequence>
<feature type="domain" description="Condensation" evidence="1">
    <location>
        <begin position="28"/>
        <end position="449"/>
    </location>
</feature>
<dbReference type="Pfam" id="PF00668">
    <property type="entry name" value="Condensation"/>
    <property type="match status" value="1"/>
</dbReference>
<dbReference type="KEGG" id="vih:AB0763_08910"/>
<reference evidence="2" key="1">
    <citation type="submission" date="2024-07" db="EMBL/GenBank/DDBJ databases">
        <title>Genome Analysis of a Potential Novel Vibrio Species Secreting pH- and Thermo-stable Alginate Lyase and its Application in Producing Alginate Oligosaccharides.</title>
        <authorList>
            <person name="Huang H."/>
            <person name="Bao K."/>
        </authorList>
    </citation>
    <scope>NUCLEOTIDE SEQUENCE</scope>
    <source>
        <strain evidence="2">HB236076</strain>
    </source>
</reference>
<accession>A0AB39H8Q9</accession>
<dbReference type="EMBL" id="CP162601">
    <property type="protein sequence ID" value="XDK24342.1"/>
    <property type="molecule type" value="Genomic_DNA"/>
</dbReference>
<dbReference type="PANTHER" id="PTHR45527:SF1">
    <property type="entry name" value="FATTY ACID SYNTHASE"/>
    <property type="match status" value="1"/>
</dbReference>